<dbReference type="FunFam" id="1.10.510.10:FF:000078">
    <property type="entry name" value="Serine/threonine-protein kinase PRP4 homolog"/>
    <property type="match status" value="1"/>
</dbReference>
<evidence type="ECO:0000256" key="5">
    <source>
        <dbReference type="ARBA" id="ARBA00022777"/>
    </source>
</evidence>
<dbReference type="Gene3D" id="1.10.510.10">
    <property type="entry name" value="Transferase(Phosphotransferase) domain 1"/>
    <property type="match status" value="1"/>
</dbReference>
<dbReference type="GO" id="GO:0004674">
    <property type="term" value="F:protein serine/threonine kinase activity"/>
    <property type="evidence" value="ECO:0007669"/>
    <property type="project" value="UniProtKB-KW"/>
</dbReference>
<evidence type="ECO:0000256" key="8">
    <source>
        <dbReference type="SAM" id="MobiDB-lite"/>
    </source>
</evidence>
<feature type="region of interest" description="Disordered" evidence="8">
    <location>
        <begin position="96"/>
        <end position="134"/>
    </location>
</feature>
<proteinExistence type="inferred from homology"/>
<keyword evidence="3" id="KW-0808">Transferase</keyword>
<gene>
    <name evidence="10" type="ORF">NSCI0253_LOCUS12454</name>
</gene>
<dbReference type="EC" id="2.7.11.1" evidence="1"/>
<dbReference type="InterPro" id="IPR050494">
    <property type="entry name" value="Ser_Thr_dual-spec_kinase"/>
</dbReference>
<accession>A0A7S1A033</accession>
<dbReference type="EMBL" id="HBFQ01017832">
    <property type="protein sequence ID" value="CAD8838106.1"/>
    <property type="molecule type" value="Transcribed_RNA"/>
</dbReference>
<evidence type="ECO:0000256" key="1">
    <source>
        <dbReference type="ARBA" id="ARBA00012513"/>
    </source>
</evidence>
<keyword evidence="6" id="KW-0067">ATP-binding</keyword>
<feature type="domain" description="Protein kinase" evidence="9">
    <location>
        <begin position="206"/>
        <end position="531"/>
    </location>
</feature>
<evidence type="ECO:0000256" key="3">
    <source>
        <dbReference type="ARBA" id="ARBA00022679"/>
    </source>
</evidence>
<feature type="compositionally biased region" description="Basic and acidic residues" evidence="8">
    <location>
        <begin position="120"/>
        <end position="134"/>
    </location>
</feature>
<evidence type="ECO:0000256" key="6">
    <source>
        <dbReference type="ARBA" id="ARBA00022840"/>
    </source>
</evidence>
<comment type="similarity">
    <text evidence="7">Belongs to the protein kinase superfamily. CMGC Ser/Thr protein kinase family.</text>
</comment>
<evidence type="ECO:0000256" key="2">
    <source>
        <dbReference type="ARBA" id="ARBA00022527"/>
    </source>
</evidence>
<keyword evidence="5" id="KW-0418">Kinase</keyword>
<dbReference type="InterPro" id="IPR008271">
    <property type="entry name" value="Ser/Thr_kinase_AS"/>
</dbReference>
<protein>
    <recommendedName>
        <fullName evidence="1">non-specific serine/threonine protein kinase</fullName>
        <ecNumber evidence="1">2.7.11.1</ecNumber>
    </recommendedName>
</protein>
<organism evidence="10">
    <name type="scientific">Noctiluca scintillans</name>
    <name type="common">Sea sparkle</name>
    <name type="synonym">Red tide dinoflagellate</name>
    <dbReference type="NCBI Taxonomy" id="2966"/>
    <lineage>
        <taxon>Eukaryota</taxon>
        <taxon>Sar</taxon>
        <taxon>Alveolata</taxon>
        <taxon>Dinophyceae</taxon>
        <taxon>Noctilucales</taxon>
        <taxon>Noctilucaceae</taxon>
        <taxon>Noctiluca</taxon>
    </lineage>
</organism>
<evidence type="ECO:0000259" key="9">
    <source>
        <dbReference type="PROSITE" id="PS50011"/>
    </source>
</evidence>
<dbReference type="GO" id="GO:0005524">
    <property type="term" value="F:ATP binding"/>
    <property type="evidence" value="ECO:0007669"/>
    <property type="project" value="UniProtKB-KW"/>
</dbReference>
<sequence>MSGYERRLGRAPIREKKGKEKKHREDRRKSAAGQTGTLALERERSRSRREHRTRVRGAWRAELSKEELVPDDHEEADAEVARKLAESRARREVLMAKWVNRGEVGGPDGDGSSSSGEISDTERPEAAVEKLDEKAQEQKRELARFILQHKLEHDDMFQENANEDALKGGHGQSAAISQTGASADDWDDGEGYYKAKIGEVMAGRYLVVEDMCGKGVFSNVVKAKDQEEGGEMVAVKVMRCNDMMRKAAEKEVEVLERLNRADRGNKRHVIRLIRHFVYRGHLCLVFECMWDNLRVALKKYTKDKGMSLQAVRAYTKQLLIGLRHVHRCNIIHADIKPDNILISAGHNLVKICDLGSATELTDVEPTPYLVSRFYRAPEAILGKEYGPPVDIFAIGCTLYELFTGKILFPGRTNNDMLRLMMEFKGKIPHKMIKSGMLWKQHFDENLDFKYQDTDKATRKKITRVMTDLSSKRNIQDLVLNRVGPEKQKSTDADDQIYVKKAKQFADLIQQMTALDPDKRISAHDALSHVFIVEPGPGTKPAAKAKK</sequence>
<dbReference type="SMART" id="SM00220">
    <property type="entry name" value="S_TKc"/>
    <property type="match status" value="1"/>
</dbReference>
<dbReference type="InterPro" id="IPR011009">
    <property type="entry name" value="Kinase-like_dom_sf"/>
</dbReference>
<dbReference type="SUPFAM" id="SSF56112">
    <property type="entry name" value="Protein kinase-like (PK-like)"/>
    <property type="match status" value="1"/>
</dbReference>
<dbReference type="PANTHER" id="PTHR24058">
    <property type="entry name" value="DUAL SPECIFICITY PROTEIN KINASE"/>
    <property type="match status" value="1"/>
</dbReference>
<dbReference type="PROSITE" id="PS50011">
    <property type="entry name" value="PROTEIN_KINASE_DOM"/>
    <property type="match status" value="1"/>
</dbReference>
<dbReference type="InterPro" id="IPR000719">
    <property type="entry name" value="Prot_kinase_dom"/>
</dbReference>
<keyword evidence="2" id="KW-0723">Serine/threonine-protein kinase</keyword>
<dbReference type="PANTHER" id="PTHR24058:SF103">
    <property type="entry name" value="SERINE_THREONINE-PROTEIN KINASE PRP4 HOMOLOG"/>
    <property type="match status" value="1"/>
</dbReference>
<feature type="region of interest" description="Disordered" evidence="8">
    <location>
        <begin position="1"/>
        <end position="56"/>
    </location>
</feature>
<evidence type="ECO:0000313" key="10">
    <source>
        <dbReference type="EMBL" id="CAD8838106.1"/>
    </source>
</evidence>
<dbReference type="Gene3D" id="3.30.200.20">
    <property type="entry name" value="Phosphorylase Kinase, domain 1"/>
    <property type="match status" value="1"/>
</dbReference>
<dbReference type="Pfam" id="PF00069">
    <property type="entry name" value="Pkinase"/>
    <property type="match status" value="1"/>
</dbReference>
<feature type="compositionally biased region" description="Basic residues" evidence="8">
    <location>
        <begin position="45"/>
        <end position="56"/>
    </location>
</feature>
<dbReference type="AlphaFoldDB" id="A0A7S1A033"/>
<evidence type="ECO:0000256" key="4">
    <source>
        <dbReference type="ARBA" id="ARBA00022741"/>
    </source>
</evidence>
<dbReference type="PROSITE" id="PS00108">
    <property type="entry name" value="PROTEIN_KINASE_ST"/>
    <property type="match status" value="1"/>
</dbReference>
<feature type="compositionally biased region" description="Basic and acidic residues" evidence="8">
    <location>
        <begin position="1"/>
        <end position="18"/>
    </location>
</feature>
<name>A0A7S1A033_NOCSC</name>
<reference evidence="10" key="1">
    <citation type="submission" date="2021-01" db="EMBL/GenBank/DDBJ databases">
        <authorList>
            <person name="Corre E."/>
            <person name="Pelletier E."/>
            <person name="Niang G."/>
            <person name="Scheremetjew M."/>
            <person name="Finn R."/>
            <person name="Kale V."/>
            <person name="Holt S."/>
            <person name="Cochrane G."/>
            <person name="Meng A."/>
            <person name="Brown T."/>
            <person name="Cohen L."/>
        </authorList>
    </citation>
    <scope>NUCLEOTIDE SEQUENCE</scope>
</reference>
<keyword evidence="4" id="KW-0547">Nucleotide-binding</keyword>
<evidence type="ECO:0000256" key="7">
    <source>
        <dbReference type="ARBA" id="ARBA00023596"/>
    </source>
</evidence>